<accession>A0A0U3GSM3</accession>
<dbReference type="eggNOG" id="ENOG5032E8Q">
    <property type="taxonomic scope" value="Bacteria"/>
</dbReference>
<protein>
    <submittedName>
        <fullName evidence="1">F0F1-ATPase subunit</fullName>
    </submittedName>
</protein>
<dbReference type="InterPro" id="IPR032820">
    <property type="entry name" value="ATPase_put"/>
</dbReference>
<proteinExistence type="predicted"/>
<name>A0A0U3GSM3_9FLAO</name>
<dbReference type="EMBL" id="CP013690">
    <property type="protein sequence ID" value="ALU25696.1"/>
    <property type="molecule type" value="Genomic_DNA"/>
</dbReference>
<dbReference type="Pfam" id="PF09527">
    <property type="entry name" value="ATPase_gene1"/>
    <property type="match status" value="1"/>
</dbReference>
<organism evidence="1 2">
    <name type="scientific">Myroides odoratimimus</name>
    <dbReference type="NCBI Taxonomy" id="76832"/>
    <lineage>
        <taxon>Bacteria</taxon>
        <taxon>Pseudomonadati</taxon>
        <taxon>Bacteroidota</taxon>
        <taxon>Flavobacteriia</taxon>
        <taxon>Flavobacteriales</taxon>
        <taxon>Flavobacteriaceae</taxon>
        <taxon>Myroides</taxon>
    </lineage>
</organism>
<dbReference type="RefSeq" id="WP_006257840.1">
    <property type="nucleotide sequence ID" value="NZ_BCMQ01000002.1"/>
</dbReference>
<evidence type="ECO:0000313" key="1">
    <source>
        <dbReference type="EMBL" id="ALU25696.1"/>
    </source>
</evidence>
<dbReference type="GeneID" id="66974326"/>
<dbReference type="KEGG" id="mod:AS202_05915"/>
<dbReference type="AlphaFoldDB" id="A0A0U3GSM3"/>
<reference evidence="1 2" key="1">
    <citation type="journal article" date="2016" name="J. Zhejiang Univ. Sci. B">
        <title>Antibiotic resistance mechanisms of Myroides sp.</title>
        <authorList>
            <person name="Hu S."/>
            <person name="Yuan S."/>
            <person name="Qu H."/>
            <person name="Jiang T."/>
            <person name="Zhou Y."/>
            <person name="Wang M."/>
            <person name="Ming D."/>
        </authorList>
    </citation>
    <scope>NUCLEOTIDE SEQUENCE [LARGE SCALE GENOMIC DNA]</scope>
    <source>
        <strain evidence="1 2">PR63039</strain>
    </source>
</reference>
<gene>
    <name evidence="1" type="ORF">AS202_05915</name>
</gene>
<evidence type="ECO:0000313" key="2">
    <source>
        <dbReference type="Proteomes" id="UP000069030"/>
    </source>
</evidence>
<sequence length="71" mass="8029">MKKNSGPNRWLSLINIPIQMGVTIYLFHLLGTWLDDKYNLVDGLANKICTLIGVGLALYQVIKQVNQLNKD</sequence>
<dbReference type="Proteomes" id="UP000069030">
    <property type="component" value="Chromosome"/>
</dbReference>